<evidence type="ECO:0000256" key="8">
    <source>
        <dbReference type="ARBA" id="ARBA00023065"/>
    </source>
</evidence>
<evidence type="ECO:0000256" key="7">
    <source>
        <dbReference type="ARBA" id="ARBA00022989"/>
    </source>
</evidence>
<evidence type="ECO:0000256" key="2">
    <source>
        <dbReference type="ARBA" id="ARBA00009765"/>
    </source>
</evidence>
<dbReference type="RefSeq" id="WP_079681972.1">
    <property type="nucleotide sequence ID" value="NZ_FUYQ01000001.1"/>
</dbReference>
<accession>A0A1T4ZWF8</accession>
<keyword evidence="4 12" id="KW-1003">Cell membrane</keyword>
<dbReference type="GO" id="GO:0000287">
    <property type="term" value="F:magnesium ion binding"/>
    <property type="evidence" value="ECO:0007669"/>
    <property type="project" value="TreeGrafter"/>
</dbReference>
<evidence type="ECO:0000256" key="3">
    <source>
        <dbReference type="ARBA" id="ARBA00022448"/>
    </source>
</evidence>
<feature type="transmembrane region" description="Helical" evidence="12">
    <location>
        <begin position="331"/>
        <end position="351"/>
    </location>
</feature>
<dbReference type="GO" id="GO:0050897">
    <property type="term" value="F:cobalt ion binding"/>
    <property type="evidence" value="ECO:0007669"/>
    <property type="project" value="TreeGrafter"/>
</dbReference>
<dbReference type="Pfam" id="PF01544">
    <property type="entry name" value="CorA"/>
    <property type="match status" value="1"/>
</dbReference>
<comment type="similarity">
    <text evidence="2 12">Belongs to the CorA metal ion transporter (MIT) (TC 1.A.35) family.</text>
</comment>
<keyword evidence="14" id="KW-1185">Reference proteome</keyword>
<evidence type="ECO:0000256" key="1">
    <source>
        <dbReference type="ARBA" id="ARBA00004651"/>
    </source>
</evidence>
<dbReference type="Gene3D" id="1.20.58.340">
    <property type="entry name" value="Magnesium transport protein CorA, transmembrane region"/>
    <property type="match status" value="2"/>
</dbReference>
<dbReference type="GO" id="GO:0005886">
    <property type="term" value="C:plasma membrane"/>
    <property type="evidence" value="ECO:0007669"/>
    <property type="project" value="UniProtKB-SubCell"/>
</dbReference>
<dbReference type="Gene3D" id="3.30.460.20">
    <property type="entry name" value="CorA soluble domain-like"/>
    <property type="match status" value="1"/>
</dbReference>
<evidence type="ECO:0000256" key="6">
    <source>
        <dbReference type="ARBA" id="ARBA00022842"/>
    </source>
</evidence>
<dbReference type="CDD" id="cd12828">
    <property type="entry name" value="TmCorA-like_1"/>
    <property type="match status" value="1"/>
</dbReference>
<dbReference type="NCBIfam" id="TIGR00383">
    <property type="entry name" value="corA"/>
    <property type="match status" value="1"/>
</dbReference>
<evidence type="ECO:0000256" key="9">
    <source>
        <dbReference type="ARBA" id="ARBA00023136"/>
    </source>
</evidence>
<evidence type="ECO:0000256" key="11">
    <source>
        <dbReference type="ARBA" id="ARBA00045497"/>
    </source>
</evidence>
<comment type="catalytic activity">
    <reaction evidence="10">
        <text>Mg(2+)(in) = Mg(2+)(out)</text>
        <dbReference type="Rhea" id="RHEA:29827"/>
        <dbReference type="ChEBI" id="CHEBI:18420"/>
    </reaction>
</comment>
<evidence type="ECO:0000313" key="13">
    <source>
        <dbReference type="EMBL" id="SKB27094.1"/>
    </source>
</evidence>
<dbReference type="EMBL" id="FUYQ01000001">
    <property type="protein sequence ID" value="SKB27094.1"/>
    <property type="molecule type" value="Genomic_DNA"/>
</dbReference>
<keyword evidence="6 12" id="KW-0460">Magnesium</keyword>
<comment type="subcellular location">
    <subcellularLocation>
        <location evidence="1">Cell membrane</location>
        <topology evidence="1">Multi-pass membrane protein</topology>
    </subcellularLocation>
    <subcellularLocation>
        <location evidence="12">Membrane</location>
        <topology evidence="12">Multi-pass membrane protein</topology>
    </subcellularLocation>
</comment>
<dbReference type="Proteomes" id="UP000190852">
    <property type="component" value="Unassembled WGS sequence"/>
</dbReference>
<evidence type="ECO:0000313" key="14">
    <source>
        <dbReference type="Proteomes" id="UP000190852"/>
    </source>
</evidence>
<keyword evidence="3 12" id="KW-0813">Transport</keyword>
<dbReference type="PANTHER" id="PTHR46494">
    <property type="entry name" value="CORA FAMILY METAL ION TRANSPORTER (EUROFUNG)"/>
    <property type="match status" value="1"/>
</dbReference>
<sequence>MKNRGRVHSKKKGSNLRLSDSYTYTGELETKTGIRLVQYNSEMLEVKDITNLTLFAPLVNSKCVSWIHVSGLTEASLITSMVKEFGLHNLDAKDILTPEHIVKVEVFDNHMLIILNDCFYDTNGEFHKEHLSLILTKNAVISFTESNSPLFDATLSALQNNLLGICDRKADTLLAFLLNHVTVSLVDSASRIEDMLEDLEEQLLDIKKNQLNFGEIIQGKRREYMTIKKSVLPLKEQFGKLLIINNPLINKDTLPLFRDANDQLQYVTQSMEGCREIISSLVDLYISNNDLRMNAIMKRLTVVSTIFIPLTFLAGIWGMNFKWMPELNWQYGYLIAWGLMLLSGILTWLYMKRKDWY</sequence>
<dbReference type="SUPFAM" id="SSF144083">
    <property type="entry name" value="Magnesium transport protein CorA, transmembrane region"/>
    <property type="match status" value="1"/>
</dbReference>
<dbReference type="AlphaFoldDB" id="A0A1T4ZWF8"/>
<feature type="transmembrane region" description="Helical" evidence="12">
    <location>
        <begin position="300"/>
        <end position="319"/>
    </location>
</feature>
<name>A0A1T4ZWF8_9BACT</name>
<dbReference type="FunFam" id="1.20.58.340:FF:000004">
    <property type="entry name" value="Magnesium transport protein CorA"/>
    <property type="match status" value="1"/>
</dbReference>
<comment type="function">
    <text evidence="11">Mediates influx of magnesium ions. Alternates between open and closed states. Activated by low cytoplasmic Mg(2+) levels. Inactive when cytoplasmic Mg(2+) levels are high.</text>
</comment>
<dbReference type="InterPro" id="IPR002523">
    <property type="entry name" value="MgTranspt_CorA/ZnTranspt_ZntB"/>
</dbReference>
<evidence type="ECO:0000256" key="5">
    <source>
        <dbReference type="ARBA" id="ARBA00022692"/>
    </source>
</evidence>
<evidence type="ECO:0000256" key="12">
    <source>
        <dbReference type="RuleBase" id="RU362010"/>
    </source>
</evidence>
<reference evidence="14" key="1">
    <citation type="submission" date="2017-02" db="EMBL/GenBank/DDBJ databases">
        <authorList>
            <person name="Varghese N."/>
            <person name="Submissions S."/>
        </authorList>
    </citation>
    <scope>NUCLEOTIDE SEQUENCE [LARGE SCALE GENOMIC DNA]</scope>
    <source>
        <strain evidence="14">DSM 24967</strain>
    </source>
</reference>
<dbReference type="SUPFAM" id="SSF143865">
    <property type="entry name" value="CorA soluble domain-like"/>
    <property type="match status" value="1"/>
</dbReference>
<evidence type="ECO:0000256" key="4">
    <source>
        <dbReference type="ARBA" id="ARBA00022475"/>
    </source>
</evidence>
<dbReference type="GO" id="GO:0015087">
    <property type="term" value="F:cobalt ion transmembrane transporter activity"/>
    <property type="evidence" value="ECO:0007669"/>
    <property type="project" value="UniProtKB-UniRule"/>
</dbReference>
<dbReference type="InterPro" id="IPR004488">
    <property type="entry name" value="Mg/Co-transport_prot_CorA"/>
</dbReference>
<keyword evidence="8 12" id="KW-0406">Ion transport</keyword>
<gene>
    <name evidence="12" type="primary">corA</name>
    <name evidence="13" type="ORF">SAMN05660349_00211</name>
</gene>
<keyword evidence="9 12" id="KW-0472">Membrane</keyword>
<dbReference type="InterPro" id="IPR045861">
    <property type="entry name" value="CorA_cytoplasmic_dom"/>
</dbReference>
<dbReference type="GO" id="GO:0015095">
    <property type="term" value="F:magnesium ion transmembrane transporter activity"/>
    <property type="evidence" value="ECO:0007669"/>
    <property type="project" value="UniProtKB-UniRule"/>
</dbReference>
<dbReference type="PANTHER" id="PTHR46494:SF1">
    <property type="entry name" value="CORA FAMILY METAL ION TRANSPORTER (EUROFUNG)"/>
    <property type="match status" value="1"/>
</dbReference>
<organism evidence="13 14">
    <name type="scientific">Parabacteroides chartae</name>
    <dbReference type="NCBI Taxonomy" id="1037355"/>
    <lineage>
        <taxon>Bacteria</taxon>
        <taxon>Pseudomonadati</taxon>
        <taxon>Bacteroidota</taxon>
        <taxon>Bacteroidia</taxon>
        <taxon>Bacteroidales</taxon>
        <taxon>Tannerellaceae</taxon>
        <taxon>Parabacteroides</taxon>
    </lineage>
</organism>
<keyword evidence="5 12" id="KW-0812">Transmembrane</keyword>
<keyword evidence="7 12" id="KW-1133">Transmembrane helix</keyword>
<proteinExistence type="inferred from homology"/>
<protein>
    <recommendedName>
        <fullName evidence="12">Magnesium transport protein CorA</fullName>
    </recommendedName>
</protein>
<evidence type="ECO:0000256" key="10">
    <source>
        <dbReference type="ARBA" id="ARBA00034269"/>
    </source>
</evidence>
<dbReference type="InterPro" id="IPR045863">
    <property type="entry name" value="CorA_TM1_TM2"/>
</dbReference>